<dbReference type="Proteomes" id="UP000199569">
    <property type="component" value="Unassembled WGS sequence"/>
</dbReference>
<dbReference type="InterPro" id="IPR002347">
    <property type="entry name" value="SDR_fam"/>
</dbReference>
<keyword evidence="2" id="KW-0560">Oxidoreductase</keyword>
<accession>A0A1G5KLK5</accession>
<reference evidence="3 4" key="1">
    <citation type="submission" date="2016-10" db="EMBL/GenBank/DDBJ databases">
        <authorList>
            <person name="de Groot N.N."/>
        </authorList>
    </citation>
    <scope>NUCLEOTIDE SEQUENCE [LARGE SCALE GENOMIC DNA]</scope>
    <source>
        <strain evidence="3 4">CGMCC 1.7666</strain>
    </source>
</reference>
<dbReference type="SUPFAM" id="SSF51735">
    <property type="entry name" value="NAD(P)-binding Rossmann-fold domains"/>
    <property type="match status" value="1"/>
</dbReference>
<dbReference type="EMBL" id="FMVJ01000010">
    <property type="protein sequence ID" value="SCZ01101.1"/>
    <property type="molecule type" value="Genomic_DNA"/>
</dbReference>
<name>A0A1G5KLK5_9HYPH</name>
<dbReference type="AlphaFoldDB" id="A0A1G5KLK5"/>
<proteinExistence type="inferred from homology"/>
<evidence type="ECO:0000256" key="2">
    <source>
        <dbReference type="ARBA" id="ARBA00023002"/>
    </source>
</evidence>
<comment type="similarity">
    <text evidence="1">Belongs to the short-chain dehydrogenases/reductases (SDR) family.</text>
</comment>
<dbReference type="PANTHER" id="PTHR44196:SF1">
    <property type="entry name" value="DEHYDROGENASE_REDUCTASE SDR FAMILY MEMBER 7B"/>
    <property type="match status" value="1"/>
</dbReference>
<dbReference type="OrthoDB" id="9810734at2"/>
<keyword evidence="4" id="KW-1185">Reference proteome</keyword>
<dbReference type="GO" id="GO:0016491">
    <property type="term" value="F:oxidoreductase activity"/>
    <property type="evidence" value="ECO:0007669"/>
    <property type="project" value="UniProtKB-KW"/>
</dbReference>
<evidence type="ECO:0000313" key="4">
    <source>
        <dbReference type="Proteomes" id="UP000199569"/>
    </source>
</evidence>
<gene>
    <name evidence="3" type="ORF">SAMN02927923_03406</name>
</gene>
<dbReference type="Pfam" id="PF00106">
    <property type="entry name" value="adh_short"/>
    <property type="match status" value="1"/>
</dbReference>
<dbReference type="PRINTS" id="PR00081">
    <property type="entry name" value="GDHRDH"/>
</dbReference>
<dbReference type="RefSeq" id="WP_091137159.1">
    <property type="nucleotide sequence ID" value="NZ_FMVJ01000010.1"/>
</dbReference>
<dbReference type="InterPro" id="IPR036291">
    <property type="entry name" value="NAD(P)-bd_dom_sf"/>
</dbReference>
<evidence type="ECO:0000256" key="1">
    <source>
        <dbReference type="ARBA" id="ARBA00006484"/>
    </source>
</evidence>
<evidence type="ECO:0000313" key="3">
    <source>
        <dbReference type="EMBL" id="SCZ01101.1"/>
    </source>
</evidence>
<dbReference type="Gene3D" id="3.40.50.720">
    <property type="entry name" value="NAD(P)-binding Rossmann-like Domain"/>
    <property type="match status" value="1"/>
</dbReference>
<organism evidence="3 4">
    <name type="scientific">Microvirga guangxiensis</name>
    <dbReference type="NCBI Taxonomy" id="549386"/>
    <lineage>
        <taxon>Bacteria</taxon>
        <taxon>Pseudomonadati</taxon>
        <taxon>Pseudomonadota</taxon>
        <taxon>Alphaproteobacteria</taxon>
        <taxon>Hyphomicrobiales</taxon>
        <taxon>Methylobacteriaceae</taxon>
        <taxon>Microvirga</taxon>
    </lineage>
</organism>
<dbReference type="PANTHER" id="PTHR44196">
    <property type="entry name" value="DEHYDROGENASE/REDUCTASE SDR FAMILY MEMBER 7B"/>
    <property type="match status" value="1"/>
</dbReference>
<dbReference type="STRING" id="549386.SAMN02927923_03406"/>
<dbReference type="GO" id="GO:0016020">
    <property type="term" value="C:membrane"/>
    <property type="evidence" value="ECO:0007669"/>
    <property type="project" value="TreeGrafter"/>
</dbReference>
<protein>
    <submittedName>
        <fullName evidence="3">Short-chain dehydrogenase</fullName>
    </submittedName>
</protein>
<dbReference type="CDD" id="cd05233">
    <property type="entry name" value="SDR_c"/>
    <property type="match status" value="1"/>
</dbReference>
<sequence>MTLLGRKIAITGAGRGLGRALAIVAADRGAIPILLGRSPEHLAQVRAAVGERVNRFPDAFVCDLTEFSSIADAADNIVRQHPDLDALVHNGSQWSSGALDCQSDDSIAAVINSTVSGTIALTKRLLPLLRARPRADIHTVVSMSGLQYARLVGSSLPFRAAKGAQDSFSQGLIEEVKGSNIRITSIYPGLIEDVSPLDPAWETARGVADGLSNRDVVDAILYALAAPPNVALRQIVIERTRTEFLG</sequence>